<evidence type="ECO:0000313" key="2">
    <source>
        <dbReference type="Proteomes" id="UP000815677"/>
    </source>
</evidence>
<organism evidence="1 2">
    <name type="scientific">Mycena chlorophos</name>
    <name type="common">Agaric fungus</name>
    <name type="synonym">Agaricus chlorophos</name>
    <dbReference type="NCBI Taxonomy" id="658473"/>
    <lineage>
        <taxon>Eukaryota</taxon>
        <taxon>Fungi</taxon>
        <taxon>Dikarya</taxon>
        <taxon>Basidiomycota</taxon>
        <taxon>Agaricomycotina</taxon>
        <taxon>Agaricomycetes</taxon>
        <taxon>Agaricomycetidae</taxon>
        <taxon>Agaricales</taxon>
        <taxon>Marasmiineae</taxon>
        <taxon>Mycenaceae</taxon>
        <taxon>Mycena</taxon>
    </lineage>
</organism>
<name>A0ABQ0KWT1_MYCCL</name>
<gene>
    <name evidence="1" type="ORF">MCHLO_01096</name>
</gene>
<protein>
    <submittedName>
        <fullName evidence="1">Uncharacterized protein</fullName>
    </submittedName>
</protein>
<proteinExistence type="predicted"/>
<sequence>MHRGLEARLKLDFPELFREPRVRCYVGNGWEPLLRRLCVALATPGLGPAPNNPQHDLTFVQIKQKFGYLRAYIAGDGYGRHLRMRAGQESLLICETCGEDGKLGILDGWISVACQECADGTVANGREARWIEVHDGDSD</sequence>
<dbReference type="EMBL" id="DF838976">
    <property type="protein sequence ID" value="GAT43415.1"/>
    <property type="molecule type" value="Genomic_DNA"/>
</dbReference>
<accession>A0ABQ0KWT1</accession>
<dbReference type="Proteomes" id="UP000815677">
    <property type="component" value="Unassembled WGS sequence"/>
</dbReference>
<evidence type="ECO:0000313" key="1">
    <source>
        <dbReference type="EMBL" id="GAT43415.1"/>
    </source>
</evidence>
<keyword evidence="2" id="KW-1185">Reference proteome</keyword>
<reference evidence="1" key="1">
    <citation type="submission" date="2014-09" db="EMBL/GenBank/DDBJ databases">
        <title>Genome sequence of the luminous mushroom Mycena chlorophos for searching fungal bioluminescence genes.</title>
        <authorList>
            <person name="Tanaka Y."/>
            <person name="Kasuga D."/>
            <person name="Oba Y."/>
            <person name="Hase S."/>
            <person name="Sato K."/>
            <person name="Oba Y."/>
            <person name="Sakakibara Y."/>
        </authorList>
    </citation>
    <scope>NUCLEOTIDE SEQUENCE</scope>
</reference>